<reference evidence="2 3" key="1">
    <citation type="submission" date="2018-07" db="EMBL/GenBank/DDBJ databases">
        <title>Genome sequencing of Moraxellaceae gen. HYN0046.</title>
        <authorList>
            <person name="Kim M."/>
            <person name="Yi H."/>
        </authorList>
    </citation>
    <scope>NUCLEOTIDE SEQUENCE [LARGE SCALE GENOMIC DNA]</scope>
    <source>
        <strain evidence="2 3">HYN0046</strain>
    </source>
</reference>
<organism evidence="2 3">
    <name type="scientific">Aquirhabdus parva</name>
    <dbReference type="NCBI Taxonomy" id="2283318"/>
    <lineage>
        <taxon>Bacteria</taxon>
        <taxon>Pseudomonadati</taxon>
        <taxon>Pseudomonadota</taxon>
        <taxon>Gammaproteobacteria</taxon>
        <taxon>Moraxellales</taxon>
        <taxon>Moraxellaceae</taxon>
        <taxon>Aquirhabdus</taxon>
    </lineage>
</organism>
<dbReference type="EMBL" id="CP031222">
    <property type="protein sequence ID" value="AXI04031.1"/>
    <property type="molecule type" value="Genomic_DNA"/>
</dbReference>
<dbReference type="Proteomes" id="UP000253940">
    <property type="component" value="Chromosome"/>
</dbReference>
<evidence type="ECO:0000313" key="3">
    <source>
        <dbReference type="Proteomes" id="UP000253940"/>
    </source>
</evidence>
<keyword evidence="3" id="KW-1185">Reference proteome</keyword>
<evidence type="ECO:0000313" key="2">
    <source>
        <dbReference type="EMBL" id="AXI04031.1"/>
    </source>
</evidence>
<sequence>MFFVNIASWSMYINLIQEMVVELYQFIQKRNKKNSKYSLLIVTSILMLISFTGCESKEHKIKKHQEEVTKKHQQEAINLANTPPDFDYLGKPKPARSAS</sequence>
<feature type="region of interest" description="Disordered" evidence="1">
    <location>
        <begin position="72"/>
        <end position="99"/>
    </location>
</feature>
<gene>
    <name evidence="2" type="ORF">HYN46_14975</name>
</gene>
<dbReference type="AlphaFoldDB" id="A0A345P9S2"/>
<dbReference type="KEGG" id="mbah:HYN46_14975"/>
<protein>
    <submittedName>
        <fullName evidence="2">Uncharacterized protein</fullName>
    </submittedName>
</protein>
<evidence type="ECO:0000256" key="1">
    <source>
        <dbReference type="SAM" id="MobiDB-lite"/>
    </source>
</evidence>
<accession>A0A345P9S2</accession>
<name>A0A345P9S2_9GAMM</name>
<proteinExistence type="predicted"/>